<protein>
    <recommendedName>
        <fullName evidence="3">RRM domain-containing protein</fullName>
    </recommendedName>
</protein>
<sequence>MKVGWMMSQNRFNKMKADKTDMTNDVIQERDFFAREPESCKMMENVLFVTRNDGRPTGDAFVQFSDEEQGQRALAKHRQTIGNRYIELFRSTSAEVQQHS</sequence>
<keyword evidence="2" id="KW-0694">RNA-binding</keyword>
<keyword evidence="5" id="KW-1185">Reference proteome</keyword>
<organism evidence="4 5">
    <name type="scientific">Dictyocaulus viviparus</name>
    <name type="common">Bovine lungworm</name>
    <dbReference type="NCBI Taxonomy" id="29172"/>
    <lineage>
        <taxon>Eukaryota</taxon>
        <taxon>Metazoa</taxon>
        <taxon>Ecdysozoa</taxon>
        <taxon>Nematoda</taxon>
        <taxon>Chromadorea</taxon>
        <taxon>Rhabditida</taxon>
        <taxon>Rhabditina</taxon>
        <taxon>Rhabditomorpha</taxon>
        <taxon>Strongyloidea</taxon>
        <taxon>Metastrongylidae</taxon>
        <taxon>Dictyocaulus</taxon>
    </lineage>
</organism>
<dbReference type="EMBL" id="KN716341">
    <property type="protein sequence ID" value="KJH46656.1"/>
    <property type="molecule type" value="Genomic_DNA"/>
</dbReference>
<dbReference type="GO" id="GO:0003723">
    <property type="term" value="F:RNA binding"/>
    <property type="evidence" value="ECO:0007669"/>
    <property type="project" value="UniProtKB-KW"/>
</dbReference>
<dbReference type="InterPro" id="IPR050666">
    <property type="entry name" value="ESRP"/>
</dbReference>
<evidence type="ECO:0000256" key="1">
    <source>
        <dbReference type="ARBA" id="ARBA00022737"/>
    </source>
</evidence>
<dbReference type="Gene3D" id="3.30.70.330">
    <property type="match status" value="1"/>
</dbReference>
<dbReference type="Pfam" id="PF00076">
    <property type="entry name" value="RRM_1"/>
    <property type="match status" value="1"/>
</dbReference>
<reference evidence="5" key="2">
    <citation type="journal article" date="2016" name="Sci. Rep.">
        <title>Dictyocaulus viviparus genome, variome and transcriptome elucidate lungworm biology and support future intervention.</title>
        <authorList>
            <person name="McNulty S.N."/>
            <person name="Strube C."/>
            <person name="Rosa B.A."/>
            <person name="Martin J.C."/>
            <person name="Tyagi R."/>
            <person name="Choi Y.J."/>
            <person name="Wang Q."/>
            <person name="Hallsworth Pepin K."/>
            <person name="Zhang X."/>
            <person name="Ozersky P."/>
            <person name="Wilson R.K."/>
            <person name="Sternberg P.W."/>
            <person name="Gasser R.B."/>
            <person name="Mitreva M."/>
        </authorList>
    </citation>
    <scope>NUCLEOTIDE SEQUENCE [LARGE SCALE GENOMIC DNA]</scope>
    <source>
        <strain evidence="5">HannoverDv2000</strain>
    </source>
</reference>
<dbReference type="STRING" id="29172.A0A0D8XWC1"/>
<evidence type="ECO:0000256" key="2">
    <source>
        <dbReference type="ARBA" id="ARBA00022884"/>
    </source>
</evidence>
<dbReference type="SUPFAM" id="SSF54928">
    <property type="entry name" value="RNA-binding domain, RBD"/>
    <property type="match status" value="1"/>
</dbReference>
<name>A0A0D8XWC1_DICVI</name>
<dbReference type="Proteomes" id="UP000053766">
    <property type="component" value="Unassembled WGS sequence"/>
</dbReference>
<dbReference type="OrthoDB" id="431068at2759"/>
<reference evidence="4 5" key="1">
    <citation type="submission" date="2013-11" db="EMBL/GenBank/DDBJ databases">
        <title>Draft genome of the bovine lungworm Dictyocaulus viviparus.</title>
        <authorList>
            <person name="Mitreva M."/>
        </authorList>
    </citation>
    <scope>NUCLEOTIDE SEQUENCE [LARGE SCALE GENOMIC DNA]</scope>
    <source>
        <strain evidence="4 5">HannoverDv2000</strain>
    </source>
</reference>
<keyword evidence="1" id="KW-0677">Repeat</keyword>
<proteinExistence type="predicted"/>
<evidence type="ECO:0000259" key="3">
    <source>
        <dbReference type="Pfam" id="PF00076"/>
    </source>
</evidence>
<accession>A0A0D8XWC1</accession>
<dbReference type="InterPro" id="IPR000504">
    <property type="entry name" value="RRM_dom"/>
</dbReference>
<dbReference type="AlphaFoldDB" id="A0A0D8XWC1"/>
<gene>
    <name evidence="4" type="ORF">DICVIV_07264</name>
</gene>
<dbReference type="InterPro" id="IPR035979">
    <property type="entry name" value="RBD_domain_sf"/>
</dbReference>
<feature type="domain" description="RRM" evidence="3">
    <location>
        <begin position="46"/>
        <end position="86"/>
    </location>
</feature>
<evidence type="ECO:0000313" key="4">
    <source>
        <dbReference type="EMBL" id="KJH46656.1"/>
    </source>
</evidence>
<dbReference type="PANTHER" id="PTHR13976">
    <property type="entry name" value="HETEROGENEOUS NUCLEAR RIBONUCLEOPROTEIN-RELATED"/>
    <property type="match status" value="1"/>
</dbReference>
<dbReference type="InterPro" id="IPR012677">
    <property type="entry name" value="Nucleotide-bd_a/b_plait_sf"/>
</dbReference>
<evidence type="ECO:0000313" key="5">
    <source>
        <dbReference type="Proteomes" id="UP000053766"/>
    </source>
</evidence>